<dbReference type="Proteomes" id="UP000053789">
    <property type="component" value="Unassembled WGS sequence"/>
</dbReference>
<protein>
    <recommendedName>
        <fullName evidence="3">F-box domain-containing protein</fullName>
    </recommendedName>
</protein>
<reference evidence="1" key="1">
    <citation type="submission" date="2015-01" db="EMBL/GenBank/DDBJ databases">
        <title>The Genome Sequence of Cladophialophora bantiana CBS 173.52.</title>
        <authorList>
            <consortium name="The Broad Institute Genomics Platform"/>
            <person name="Cuomo C."/>
            <person name="de Hoog S."/>
            <person name="Gorbushina A."/>
            <person name="Stielow B."/>
            <person name="Teixiera M."/>
            <person name="Abouelleil A."/>
            <person name="Chapman S.B."/>
            <person name="Priest M."/>
            <person name="Young S.K."/>
            <person name="Wortman J."/>
            <person name="Nusbaum C."/>
            <person name="Birren B."/>
        </authorList>
    </citation>
    <scope>NUCLEOTIDE SEQUENCE [LARGE SCALE GENOMIC DNA]</scope>
    <source>
        <strain evidence="1">CBS 173.52</strain>
    </source>
</reference>
<gene>
    <name evidence="1" type="ORF">Z519_10412</name>
</gene>
<keyword evidence="2" id="KW-1185">Reference proteome</keyword>
<sequence length="475" mass="54203">MSGSTVPLHGQILYNIALLLANDIEIARCVEDGCGSDLLLVARSTLRNLRMTCREFADMAVIKSVLFDHITFRATGDQLSHVLETPFATFGPFVREVTFRPSLCSPDVARDDFERLLAIYTCQRGPHHQHHIAQWHEIWYMYQRFGAKCPGTTGNVTAAYTFYAECANEDVGILQNGSLQRAWIAALKAFPGASSFVIGNIPSFWPQGVYCRENGLKGECEFCNNNIRALTTLSAFGEVQLFRVVTECLVSANMRIVDFKLDCNVLRTDKLEDLSSQLPFDHTTHFSFYETPYFPYQSRMVHDEFPCFDRVTILCSTLMKKVQNTVQVLSMERSERNVKVFCTLAHMNWDMKLPALRTLHLANMPFPASQLQADLGHCCELRYLLFEGCWPREGPRGWKPLFDAIREHPNSLQLHFREVYSEGGAFDFDFPNPDVFSDPTPNSPEDEYDVGRSLRLYLAGRGEWSDYLEDWFPSP</sequence>
<name>A0A0D2H6I3_CLAB1</name>
<evidence type="ECO:0000313" key="1">
    <source>
        <dbReference type="EMBL" id="KIW88928.1"/>
    </source>
</evidence>
<proteinExistence type="predicted"/>
<dbReference type="AlphaFoldDB" id="A0A0D2H6I3"/>
<evidence type="ECO:0000313" key="2">
    <source>
        <dbReference type="Proteomes" id="UP000053789"/>
    </source>
</evidence>
<dbReference type="GeneID" id="27703340"/>
<evidence type="ECO:0008006" key="3">
    <source>
        <dbReference type="Google" id="ProtNLM"/>
    </source>
</evidence>
<dbReference type="HOGENOM" id="CLU_658895_0_0_1"/>
<dbReference type="OrthoDB" id="4135208at2759"/>
<dbReference type="VEuPathDB" id="FungiDB:Z519_10412"/>
<accession>A0A0D2H6I3</accession>
<organism evidence="1 2">
    <name type="scientific">Cladophialophora bantiana (strain ATCC 10958 / CBS 173.52 / CDC B-1940 / NIH 8579)</name>
    <name type="common">Xylohypha bantiana</name>
    <dbReference type="NCBI Taxonomy" id="1442370"/>
    <lineage>
        <taxon>Eukaryota</taxon>
        <taxon>Fungi</taxon>
        <taxon>Dikarya</taxon>
        <taxon>Ascomycota</taxon>
        <taxon>Pezizomycotina</taxon>
        <taxon>Eurotiomycetes</taxon>
        <taxon>Chaetothyriomycetidae</taxon>
        <taxon>Chaetothyriales</taxon>
        <taxon>Herpotrichiellaceae</taxon>
        <taxon>Cladophialophora</taxon>
    </lineage>
</organism>
<dbReference type="RefSeq" id="XP_016615597.1">
    <property type="nucleotide sequence ID" value="XM_016768129.1"/>
</dbReference>
<dbReference type="EMBL" id="KN846997">
    <property type="protein sequence ID" value="KIW88928.1"/>
    <property type="molecule type" value="Genomic_DNA"/>
</dbReference>